<gene>
    <name evidence="1" type="ORF">MHI_LOCUS481941</name>
</gene>
<dbReference type="EMBL" id="CAJDYZ010007817">
    <property type="protein sequence ID" value="CAD1474644.1"/>
    <property type="molecule type" value="Genomic_DNA"/>
</dbReference>
<dbReference type="Proteomes" id="UP000752696">
    <property type="component" value="Unassembled WGS sequence"/>
</dbReference>
<organism evidence="1 2">
    <name type="scientific">Heterotrigona itama</name>
    <dbReference type="NCBI Taxonomy" id="395501"/>
    <lineage>
        <taxon>Eukaryota</taxon>
        <taxon>Metazoa</taxon>
        <taxon>Ecdysozoa</taxon>
        <taxon>Arthropoda</taxon>
        <taxon>Hexapoda</taxon>
        <taxon>Insecta</taxon>
        <taxon>Pterygota</taxon>
        <taxon>Neoptera</taxon>
        <taxon>Endopterygota</taxon>
        <taxon>Hymenoptera</taxon>
        <taxon>Apocrita</taxon>
        <taxon>Aculeata</taxon>
        <taxon>Apoidea</taxon>
        <taxon>Anthophila</taxon>
        <taxon>Apidae</taxon>
        <taxon>Heterotrigona</taxon>
    </lineage>
</organism>
<name>A0A6V7H4M3_9HYME</name>
<accession>A0A6V7H4M3</accession>
<evidence type="ECO:0000313" key="2">
    <source>
        <dbReference type="Proteomes" id="UP000752696"/>
    </source>
</evidence>
<comment type="caution">
    <text evidence="1">The sequence shown here is derived from an EMBL/GenBank/DDBJ whole genome shotgun (WGS) entry which is preliminary data.</text>
</comment>
<sequence>MLLDLGCSGLTLLESTVPMQQPLFDLVSIVSVDLFRNIYICARQYAVGMFDEENFEIPLRHDAALKSPEETPSNRYIILINYTISASQCKSFTELAFIVFVNKRRKRYAVLFSTIERM</sequence>
<protein>
    <submittedName>
        <fullName evidence="1">Uncharacterized protein</fullName>
    </submittedName>
</protein>
<evidence type="ECO:0000313" key="1">
    <source>
        <dbReference type="EMBL" id="CAD1474644.1"/>
    </source>
</evidence>
<reference evidence="1" key="1">
    <citation type="submission" date="2020-07" db="EMBL/GenBank/DDBJ databases">
        <authorList>
            <person name="Nazaruddin N."/>
        </authorList>
    </citation>
    <scope>NUCLEOTIDE SEQUENCE</scope>
</reference>
<keyword evidence="2" id="KW-1185">Reference proteome</keyword>
<dbReference type="AlphaFoldDB" id="A0A6V7H4M3"/>
<proteinExistence type="predicted"/>
<feature type="non-terminal residue" evidence="1">
    <location>
        <position position="1"/>
    </location>
</feature>